<reference evidence="2" key="1">
    <citation type="submission" date="2018-01" db="EMBL/GenBank/DDBJ databases">
        <authorList>
            <person name="Regsiter A."/>
            <person name="William W."/>
        </authorList>
    </citation>
    <scope>NUCLEOTIDE SEQUENCE</scope>
    <source>
        <strain evidence="2">TRIP AH-1</strain>
    </source>
</reference>
<name>A0A445MV78_9BACT</name>
<dbReference type="AlphaFoldDB" id="A0A445MV78"/>
<dbReference type="EMBL" id="OJIN01000093">
    <property type="protein sequence ID" value="SPD73390.1"/>
    <property type="molecule type" value="Genomic_DNA"/>
</dbReference>
<keyword evidence="1" id="KW-0812">Transmembrane</keyword>
<organism evidence="2">
    <name type="scientific">uncultured Desulfobacterium sp</name>
    <dbReference type="NCBI Taxonomy" id="201089"/>
    <lineage>
        <taxon>Bacteria</taxon>
        <taxon>Pseudomonadati</taxon>
        <taxon>Thermodesulfobacteriota</taxon>
        <taxon>Desulfobacteria</taxon>
        <taxon>Desulfobacterales</taxon>
        <taxon>Desulfobacteriaceae</taxon>
        <taxon>Desulfobacterium</taxon>
        <taxon>environmental samples</taxon>
    </lineage>
</organism>
<gene>
    <name evidence="2" type="ORF">PITCH_A1820019</name>
</gene>
<accession>A0A445MV78</accession>
<keyword evidence="1" id="KW-1133">Transmembrane helix</keyword>
<proteinExistence type="predicted"/>
<evidence type="ECO:0000256" key="1">
    <source>
        <dbReference type="SAM" id="Phobius"/>
    </source>
</evidence>
<evidence type="ECO:0000313" key="2">
    <source>
        <dbReference type="EMBL" id="SPD73390.1"/>
    </source>
</evidence>
<feature type="transmembrane region" description="Helical" evidence="1">
    <location>
        <begin position="13"/>
        <end position="32"/>
    </location>
</feature>
<sequence length="144" mass="16727">MILFNLTFSNTDMILLGIAGTLIMYLLGLRLPDHIKRINIEKSEFRNAFTDILLNLRENPDCPLAQIAFACNPQIIAAIDKRRNEIRFWCRNKFESDVTNYKNAYKEATQYGSVFAVVMSEKTDFARQNRAQFIEAIEKLLSHY</sequence>
<protein>
    <submittedName>
        <fullName evidence="2">Uncharacterized protein</fullName>
    </submittedName>
</protein>
<keyword evidence="1" id="KW-0472">Membrane</keyword>